<feature type="chain" id="PRO_5025587094" description="Secreted protein" evidence="2">
    <location>
        <begin position="20"/>
        <end position="316"/>
    </location>
</feature>
<evidence type="ECO:0008006" key="5">
    <source>
        <dbReference type="Google" id="ProtNLM"/>
    </source>
</evidence>
<dbReference type="EMBL" id="ML992666">
    <property type="protein sequence ID" value="KAF2215166.1"/>
    <property type="molecule type" value="Genomic_DNA"/>
</dbReference>
<organism evidence="3 4">
    <name type="scientific">Cercospora zeae-maydis SCOH1-5</name>
    <dbReference type="NCBI Taxonomy" id="717836"/>
    <lineage>
        <taxon>Eukaryota</taxon>
        <taxon>Fungi</taxon>
        <taxon>Dikarya</taxon>
        <taxon>Ascomycota</taxon>
        <taxon>Pezizomycotina</taxon>
        <taxon>Dothideomycetes</taxon>
        <taxon>Dothideomycetidae</taxon>
        <taxon>Mycosphaerellales</taxon>
        <taxon>Mycosphaerellaceae</taxon>
        <taxon>Cercospora</taxon>
    </lineage>
</organism>
<evidence type="ECO:0000313" key="4">
    <source>
        <dbReference type="Proteomes" id="UP000799539"/>
    </source>
</evidence>
<keyword evidence="2" id="KW-0732">Signal</keyword>
<keyword evidence="1" id="KW-0472">Membrane</keyword>
<evidence type="ECO:0000256" key="2">
    <source>
        <dbReference type="SAM" id="SignalP"/>
    </source>
</evidence>
<name>A0A6A6FNX5_9PEZI</name>
<accession>A0A6A6FNX5</accession>
<dbReference type="AlphaFoldDB" id="A0A6A6FNX5"/>
<evidence type="ECO:0000313" key="3">
    <source>
        <dbReference type="EMBL" id="KAF2215166.1"/>
    </source>
</evidence>
<keyword evidence="1" id="KW-0812">Transmembrane</keyword>
<feature type="transmembrane region" description="Helical" evidence="1">
    <location>
        <begin position="142"/>
        <end position="161"/>
    </location>
</feature>
<keyword evidence="1" id="KW-1133">Transmembrane helix</keyword>
<feature type="signal peptide" evidence="2">
    <location>
        <begin position="1"/>
        <end position="19"/>
    </location>
</feature>
<gene>
    <name evidence="3" type="ORF">CERZMDRAFT_82222</name>
</gene>
<dbReference type="Proteomes" id="UP000799539">
    <property type="component" value="Unassembled WGS sequence"/>
</dbReference>
<reference evidence="3" key="1">
    <citation type="journal article" date="2020" name="Stud. Mycol.">
        <title>101 Dothideomycetes genomes: a test case for predicting lifestyles and emergence of pathogens.</title>
        <authorList>
            <person name="Haridas S."/>
            <person name="Albert R."/>
            <person name="Binder M."/>
            <person name="Bloem J."/>
            <person name="Labutti K."/>
            <person name="Salamov A."/>
            <person name="Andreopoulos B."/>
            <person name="Baker S."/>
            <person name="Barry K."/>
            <person name="Bills G."/>
            <person name="Bluhm B."/>
            <person name="Cannon C."/>
            <person name="Castanera R."/>
            <person name="Culley D."/>
            <person name="Daum C."/>
            <person name="Ezra D."/>
            <person name="Gonzalez J."/>
            <person name="Henrissat B."/>
            <person name="Kuo A."/>
            <person name="Liang C."/>
            <person name="Lipzen A."/>
            <person name="Lutzoni F."/>
            <person name="Magnuson J."/>
            <person name="Mondo S."/>
            <person name="Nolan M."/>
            <person name="Ohm R."/>
            <person name="Pangilinan J."/>
            <person name="Park H.-J."/>
            <person name="Ramirez L."/>
            <person name="Alfaro M."/>
            <person name="Sun H."/>
            <person name="Tritt A."/>
            <person name="Yoshinaga Y."/>
            <person name="Zwiers L.-H."/>
            <person name="Turgeon B."/>
            <person name="Goodwin S."/>
            <person name="Spatafora J."/>
            <person name="Crous P."/>
            <person name="Grigoriev I."/>
        </authorList>
    </citation>
    <scope>NUCLEOTIDE SEQUENCE</scope>
    <source>
        <strain evidence="3">SCOH1-5</strain>
    </source>
</reference>
<evidence type="ECO:0000256" key="1">
    <source>
        <dbReference type="SAM" id="Phobius"/>
    </source>
</evidence>
<protein>
    <recommendedName>
        <fullName evidence="5">Secreted protein</fullName>
    </recommendedName>
</protein>
<proteinExistence type="predicted"/>
<keyword evidence="4" id="KW-1185">Reference proteome</keyword>
<sequence>MLLLLLLLLLLLVDKGIRACSTSSCLSRQETSAPPRAYVGAVRASAPWHARPPARRSLPTPACLPVKPLPKTARRHLSASAVMRIIALRAHCTIIITVCRLRPSLWVLALRMCLCFPCVCVDVDGGAEGETTRLHGQARCTGVRPGLLLLLLPLIIIIIIITKTHRSKLHPSAAELERFGCCWFHQRSVQAVLCPARLPLSGSHYSHRLRRQTWRVQGCRTPPASVALPSANTVATTAGGSRLVALPIRTLPHDQHLSLTMESHDGMTCCYSAGPVNPPILPHLSCTTVHTRYSSLWAVDSANSAAATAESLASRV</sequence>